<sequence>MKYSGNSKVYGIRYFNVWFYLFAETEMDDYKINMLGESINTGNLMKMKDIHWWCIRHNIKYKVIFKYRKEYPVQANIWNLYTYCRFRLETIR</sequence>
<evidence type="ECO:0000313" key="1">
    <source>
        <dbReference type="EMBL" id="GKG98283.1"/>
    </source>
</evidence>
<dbReference type="Proteomes" id="UP001055091">
    <property type="component" value="Unassembled WGS sequence"/>
</dbReference>
<comment type="caution">
    <text evidence="1">The sequence shown here is derived from an EMBL/GenBank/DDBJ whole genome shotgun (WGS) entry which is preliminary data.</text>
</comment>
<dbReference type="AlphaFoldDB" id="A0AA37NA32"/>
<protein>
    <submittedName>
        <fullName evidence="1">Uncharacterized protein</fullName>
    </submittedName>
</protein>
<dbReference type="EMBL" id="BQNJ01000001">
    <property type="protein sequence ID" value="GKG98283.1"/>
    <property type="molecule type" value="Genomic_DNA"/>
</dbReference>
<proteinExistence type="predicted"/>
<name>A0AA37NA32_9FIRM</name>
<organism evidence="1 2">
    <name type="scientific">Hungatella hathewayi</name>
    <dbReference type="NCBI Taxonomy" id="154046"/>
    <lineage>
        <taxon>Bacteria</taxon>
        <taxon>Bacillati</taxon>
        <taxon>Bacillota</taxon>
        <taxon>Clostridia</taxon>
        <taxon>Lachnospirales</taxon>
        <taxon>Lachnospiraceae</taxon>
        <taxon>Hungatella</taxon>
    </lineage>
</organism>
<accession>A0AA37NA32</accession>
<evidence type="ECO:0000313" key="2">
    <source>
        <dbReference type="Proteomes" id="UP001055091"/>
    </source>
</evidence>
<gene>
    <name evidence="1" type="ORF">CE91St55_02650</name>
</gene>
<reference evidence="1" key="1">
    <citation type="submission" date="2022-01" db="EMBL/GenBank/DDBJ databases">
        <title>Novel bile acid biosynthetic pathways are enriched in the microbiome of centenarians.</title>
        <authorList>
            <person name="Sato Y."/>
            <person name="Atarashi K."/>
            <person name="Plichta R.D."/>
            <person name="Arai Y."/>
            <person name="Sasajima S."/>
            <person name="Kearney M.S."/>
            <person name="Suda W."/>
            <person name="Takeshita K."/>
            <person name="Sasaki T."/>
            <person name="Okamoto S."/>
            <person name="Skelly N.A."/>
            <person name="Okamura Y."/>
            <person name="Vlamakis H."/>
            <person name="Li Y."/>
            <person name="Tanoue T."/>
            <person name="Takei H."/>
            <person name="Nittono H."/>
            <person name="Narushima S."/>
            <person name="Irie J."/>
            <person name="Itoh H."/>
            <person name="Moriya K."/>
            <person name="Sugiura Y."/>
            <person name="Suematsu M."/>
            <person name="Moritoki N."/>
            <person name="Shibata S."/>
            <person name="Littman R.D."/>
            <person name="Fischbach A.M."/>
            <person name="Uwamino Y."/>
            <person name="Inoue T."/>
            <person name="Honda A."/>
            <person name="Hattori M."/>
            <person name="Murai T."/>
            <person name="Xavier J.R."/>
            <person name="Hirose N."/>
            <person name="Honda K."/>
        </authorList>
    </citation>
    <scope>NUCLEOTIDE SEQUENCE</scope>
    <source>
        <strain evidence="1">CE91-St55</strain>
    </source>
</reference>